<keyword evidence="2" id="KW-0805">Transcription regulation</keyword>
<evidence type="ECO:0000256" key="4">
    <source>
        <dbReference type="ARBA" id="ARBA00023163"/>
    </source>
</evidence>
<dbReference type="OrthoDB" id="3795691at2759"/>
<dbReference type="GO" id="GO:0005634">
    <property type="term" value="C:nucleus"/>
    <property type="evidence" value="ECO:0007669"/>
    <property type="project" value="UniProtKB-SubCell"/>
</dbReference>
<keyword evidence="5" id="KW-0539">Nucleus</keyword>
<evidence type="ECO:0000313" key="8">
    <source>
        <dbReference type="EMBL" id="KAF9694385.1"/>
    </source>
</evidence>
<gene>
    <name evidence="8" type="ORF">EKO04_007231</name>
</gene>
<evidence type="ECO:0000256" key="2">
    <source>
        <dbReference type="ARBA" id="ARBA00023015"/>
    </source>
</evidence>
<name>A0A8H7J0S3_9PLEO</name>
<evidence type="ECO:0000256" key="6">
    <source>
        <dbReference type="SAM" id="Phobius"/>
    </source>
</evidence>
<dbReference type="CDD" id="cd12148">
    <property type="entry name" value="fungal_TF_MHR"/>
    <property type="match status" value="1"/>
</dbReference>
<comment type="subcellular location">
    <subcellularLocation>
        <location evidence="1">Nucleus</location>
    </subcellularLocation>
</comment>
<feature type="transmembrane region" description="Helical" evidence="6">
    <location>
        <begin position="17"/>
        <end position="35"/>
    </location>
</feature>
<sequence>MHLNHFYQDPMTYAEAHLIWFIHYLVLMAFGKAFVTQTRRGSEPPGLQLFERALRLLPDVTFLINERVESTETLCCIALYLESVDHRTAAHVYIGQAVRMALSHGLHNELQASAVGDQLARRGRRIWWTVYTLDRKLSSSMGVPNCLRDEDISASLAVEQEADAEISGLVLHVRISQLLGNVISTVYSTDGKLRDTCIPTAQTVLRGVAGLVDELAAFSSRCFGDVSRVSARLNLAYHQCIILTTRPFLYHLLQQRLGNLEPWSTLAASSPMKGLVQISIDSCIQTMMILSQLQDHDLLDTFLPFDLESAFSAAFALSMVSSVHPKLLPDYGWFDTAMSVFDTMAMKGNLLADVRKSEVEELAHVLRGSSGGDWTSASSNIFLNAQQGTYNPLSGKSNLSALGDPFFDAWNIDEGFSGTQIMDLADALDLGEMNHT</sequence>
<dbReference type="AlphaFoldDB" id="A0A8H7J0S3"/>
<keyword evidence="9" id="KW-1185">Reference proteome</keyword>
<reference evidence="8" key="1">
    <citation type="submission" date="2018-12" db="EMBL/GenBank/DDBJ databases">
        <authorList>
            <person name="Syme R.A."/>
            <person name="Farfan-Caceres L."/>
            <person name="Lichtenzveig J."/>
        </authorList>
    </citation>
    <scope>NUCLEOTIDE SEQUENCE</scope>
    <source>
        <strain evidence="8">Al4</strain>
    </source>
</reference>
<dbReference type="PANTHER" id="PTHR47540">
    <property type="entry name" value="THIAMINE REPRESSIBLE GENES REGULATORY PROTEIN THI5"/>
    <property type="match status" value="1"/>
</dbReference>
<dbReference type="GO" id="GO:0006351">
    <property type="term" value="P:DNA-templated transcription"/>
    <property type="evidence" value="ECO:0007669"/>
    <property type="project" value="InterPro"/>
</dbReference>
<dbReference type="Pfam" id="PF04082">
    <property type="entry name" value="Fungal_trans"/>
    <property type="match status" value="1"/>
</dbReference>
<keyword evidence="4" id="KW-0804">Transcription</keyword>
<evidence type="ECO:0000259" key="7">
    <source>
        <dbReference type="SMART" id="SM00906"/>
    </source>
</evidence>
<keyword evidence="6" id="KW-0472">Membrane</keyword>
<dbReference type="InterPro" id="IPR007219">
    <property type="entry name" value="XnlR_reg_dom"/>
</dbReference>
<organism evidence="8 9">
    <name type="scientific">Ascochyta lentis</name>
    <dbReference type="NCBI Taxonomy" id="205686"/>
    <lineage>
        <taxon>Eukaryota</taxon>
        <taxon>Fungi</taxon>
        <taxon>Dikarya</taxon>
        <taxon>Ascomycota</taxon>
        <taxon>Pezizomycotina</taxon>
        <taxon>Dothideomycetes</taxon>
        <taxon>Pleosporomycetidae</taxon>
        <taxon>Pleosporales</taxon>
        <taxon>Pleosporineae</taxon>
        <taxon>Didymellaceae</taxon>
        <taxon>Ascochyta</taxon>
    </lineage>
</organism>
<protein>
    <recommendedName>
        <fullName evidence="7">Xylanolytic transcriptional activator regulatory domain-containing protein</fullName>
    </recommendedName>
</protein>
<dbReference type="InterPro" id="IPR051711">
    <property type="entry name" value="Stress_Response_Reg"/>
</dbReference>
<dbReference type="Proteomes" id="UP000651452">
    <property type="component" value="Unassembled WGS sequence"/>
</dbReference>
<comment type="caution">
    <text evidence="8">The sequence shown here is derived from an EMBL/GenBank/DDBJ whole genome shotgun (WGS) entry which is preliminary data.</text>
</comment>
<accession>A0A8H7J0S3</accession>
<evidence type="ECO:0000256" key="3">
    <source>
        <dbReference type="ARBA" id="ARBA00023125"/>
    </source>
</evidence>
<dbReference type="EMBL" id="RZGK01000013">
    <property type="protein sequence ID" value="KAF9694385.1"/>
    <property type="molecule type" value="Genomic_DNA"/>
</dbReference>
<dbReference type="PANTHER" id="PTHR47540:SF6">
    <property type="entry name" value="ZN(II)2CYS6 TRANSCRIPTION FACTOR (EUROFUNG)"/>
    <property type="match status" value="1"/>
</dbReference>
<dbReference type="GO" id="GO:0043565">
    <property type="term" value="F:sequence-specific DNA binding"/>
    <property type="evidence" value="ECO:0007669"/>
    <property type="project" value="TreeGrafter"/>
</dbReference>
<proteinExistence type="predicted"/>
<reference evidence="8" key="2">
    <citation type="submission" date="2020-09" db="EMBL/GenBank/DDBJ databases">
        <title>Reference genome assembly for Australian Ascochyta lentis isolate Al4.</title>
        <authorList>
            <person name="Lee R.C."/>
            <person name="Farfan-Caceres L.M."/>
            <person name="Debler J.W."/>
            <person name="Williams A.H."/>
            <person name="Henares B.M."/>
        </authorList>
    </citation>
    <scope>NUCLEOTIDE SEQUENCE</scope>
    <source>
        <strain evidence="8">Al4</strain>
    </source>
</reference>
<evidence type="ECO:0000313" key="9">
    <source>
        <dbReference type="Proteomes" id="UP000651452"/>
    </source>
</evidence>
<feature type="domain" description="Xylanolytic transcriptional activator regulatory" evidence="7">
    <location>
        <begin position="90"/>
        <end position="163"/>
    </location>
</feature>
<keyword evidence="3" id="KW-0238">DNA-binding</keyword>
<dbReference type="SMART" id="SM00906">
    <property type="entry name" value="Fungal_trans"/>
    <property type="match status" value="1"/>
</dbReference>
<evidence type="ECO:0000256" key="1">
    <source>
        <dbReference type="ARBA" id="ARBA00004123"/>
    </source>
</evidence>
<keyword evidence="6" id="KW-0812">Transmembrane</keyword>
<evidence type="ECO:0000256" key="5">
    <source>
        <dbReference type="ARBA" id="ARBA00023242"/>
    </source>
</evidence>
<dbReference type="GO" id="GO:0008270">
    <property type="term" value="F:zinc ion binding"/>
    <property type="evidence" value="ECO:0007669"/>
    <property type="project" value="InterPro"/>
</dbReference>
<keyword evidence="6" id="KW-1133">Transmembrane helix</keyword>
<dbReference type="GO" id="GO:0045944">
    <property type="term" value="P:positive regulation of transcription by RNA polymerase II"/>
    <property type="evidence" value="ECO:0007669"/>
    <property type="project" value="TreeGrafter"/>
</dbReference>